<dbReference type="PANTHER" id="PTHR47466:SF1">
    <property type="entry name" value="METALLOPROTEASE MEP1 (AFU_ORTHOLOGUE AFUA_1G07730)-RELATED"/>
    <property type="match status" value="1"/>
</dbReference>
<evidence type="ECO:0000256" key="3">
    <source>
        <dbReference type="ARBA" id="ARBA00022723"/>
    </source>
</evidence>
<keyword evidence="12" id="KW-1185">Reference proteome</keyword>
<keyword evidence="7" id="KW-0482">Metalloprotease</keyword>
<reference evidence="11" key="1">
    <citation type="journal article" date="2020" name="Stud. Mycol.">
        <title>101 Dothideomycetes genomes: a test case for predicting lifestyles and emergence of pathogens.</title>
        <authorList>
            <person name="Haridas S."/>
            <person name="Albert R."/>
            <person name="Binder M."/>
            <person name="Bloem J."/>
            <person name="Labutti K."/>
            <person name="Salamov A."/>
            <person name="Andreopoulos B."/>
            <person name="Baker S."/>
            <person name="Barry K."/>
            <person name="Bills G."/>
            <person name="Bluhm B."/>
            <person name="Cannon C."/>
            <person name="Castanera R."/>
            <person name="Culley D."/>
            <person name="Daum C."/>
            <person name="Ezra D."/>
            <person name="Gonzalez J."/>
            <person name="Henrissat B."/>
            <person name="Kuo A."/>
            <person name="Liang C."/>
            <person name="Lipzen A."/>
            <person name="Lutzoni F."/>
            <person name="Magnuson J."/>
            <person name="Mondo S."/>
            <person name="Nolan M."/>
            <person name="Ohm R."/>
            <person name="Pangilinan J."/>
            <person name="Park H.-J."/>
            <person name="Ramirez L."/>
            <person name="Alfaro M."/>
            <person name="Sun H."/>
            <person name="Tritt A."/>
            <person name="Yoshinaga Y."/>
            <person name="Zwiers L.-H."/>
            <person name="Turgeon B."/>
            <person name="Goodwin S."/>
            <person name="Spatafora J."/>
            <person name="Crous P."/>
            <person name="Grigoriev I."/>
        </authorList>
    </citation>
    <scope>NUCLEOTIDE SEQUENCE</scope>
    <source>
        <strain evidence="11">CBS 207.26</strain>
    </source>
</reference>
<dbReference type="Proteomes" id="UP000800200">
    <property type="component" value="Unassembled WGS sequence"/>
</dbReference>
<keyword evidence="2" id="KW-0645">Protease</keyword>
<dbReference type="InterPro" id="IPR024079">
    <property type="entry name" value="MetalloPept_cat_dom_sf"/>
</dbReference>
<evidence type="ECO:0000259" key="10">
    <source>
        <dbReference type="Pfam" id="PF05572"/>
    </source>
</evidence>
<comment type="similarity">
    <text evidence="1">Belongs to the peptidase M43B family.</text>
</comment>
<keyword evidence="3" id="KW-0479">Metal-binding</keyword>
<dbReference type="OrthoDB" id="536211at2759"/>
<dbReference type="EMBL" id="ML994646">
    <property type="protein sequence ID" value="KAF2182792.1"/>
    <property type="molecule type" value="Genomic_DNA"/>
</dbReference>
<evidence type="ECO:0000256" key="6">
    <source>
        <dbReference type="ARBA" id="ARBA00022833"/>
    </source>
</evidence>
<evidence type="ECO:0000256" key="4">
    <source>
        <dbReference type="ARBA" id="ARBA00022729"/>
    </source>
</evidence>
<dbReference type="Pfam" id="PF05572">
    <property type="entry name" value="Peptidase_M43"/>
    <property type="match status" value="1"/>
</dbReference>
<evidence type="ECO:0000256" key="9">
    <source>
        <dbReference type="SAM" id="MobiDB-lite"/>
    </source>
</evidence>
<dbReference type="AlphaFoldDB" id="A0A6A6DWQ8"/>
<dbReference type="Gene3D" id="3.40.390.10">
    <property type="entry name" value="Collagenase (Catalytic Domain)"/>
    <property type="match status" value="1"/>
</dbReference>
<sequence length="266" mass="29100">MQNRLHTDTSHASKDLLNTISSLHGNQNSGSPAARAAALATRDKDNNSAIAVEVVFHITTKQGKEDDINSNMPQAQMDVLNQLVTWTVNDAWAVGKGSSDLEMKKALRQGTYSMLNIYFQTELSGGVFGQCTLPSSVGNGNGNPSVYANDGCNVNVNTMSEGSMDGYNKGKTAVHEAGHWLGLLYTFEGYSCDGPGDNIEDTPQESQSTEGCPTFPSKRSCPDLSSGLEDPIYNYMDYSIDSCYTGFTPRQHDRMHYMFNMFRDGR</sequence>
<evidence type="ECO:0000313" key="12">
    <source>
        <dbReference type="Proteomes" id="UP000800200"/>
    </source>
</evidence>
<gene>
    <name evidence="11" type="ORF">K469DRAFT_728400</name>
</gene>
<evidence type="ECO:0000256" key="7">
    <source>
        <dbReference type="ARBA" id="ARBA00023049"/>
    </source>
</evidence>
<accession>A0A6A6DWQ8</accession>
<keyword evidence="4" id="KW-0732">Signal</keyword>
<feature type="domain" description="Peptidase M43 pregnancy-associated plasma-A" evidence="10">
    <location>
        <begin position="114"/>
        <end position="257"/>
    </location>
</feature>
<name>A0A6A6DWQ8_9PEZI</name>
<proteinExistence type="inferred from homology"/>
<keyword evidence="5" id="KW-0378">Hydrolase</keyword>
<keyword evidence="6" id="KW-0862">Zinc</keyword>
<keyword evidence="8" id="KW-1015">Disulfide bond</keyword>
<dbReference type="GO" id="GO:0046872">
    <property type="term" value="F:metal ion binding"/>
    <property type="evidence" value="ECO:0007669"/>
    <property type="project" value="UniProtKB-KW"/>
</dbReference>
<protein>
    <recommendedName>
        <fullName evidence="10">Peptidase M43 pregnancy-associated plasma-A domain-containing protein</fullName>
    </recommendedName>
</protein>
<dbReference type="GO" id="GO:0008237">
    <property type="term" value="F:metallopeptidase activity"/>
    <property type="evidence" value="ECO:0007669"/>
    <property type="project" value="UniProtKB-KW"/>
</dbReference>
<dbReference type="GO" id="GO:0006508">
    <property type="term" value="P:proteolysis"/>
    <property type="evidence" value="ECO:0007669"/>
    <property type="project" value="UniProtKB-KW"/>
</dbReference>
<organism evidence="11 12">
    <name type="scientific">Zopfia rhizophila CBS 207.26</name>
    <dbReference type="NCBI Taxonomy" id="1314779"/>
    <lineage>
        <taxon>Eukaryota</taxon>
        <taxon>Fungi</taxon>
        <taxon>Dikarya</taxon>
        <taxon>Ascomycota</taxon>
        <taxon>Pezizomycotina</taxon>
        <taxon>Dothideomycetes</taxon>
        <taxon>Dothideomycetes incertae sedis</taxon>
        <taxon>Zopfiaceae</taxon>
        <taxon>Zopfia</taxon>
    </lineage>
</organism>
<dbReference type="CDD" id="cd04275">
    <property type="entry name" value="ZnMc_pappalysin_like"/>
    <property type="match status" value="1"/>
</dbReference>
<evidence type="ECO:0000256" key="2">
    <source>
        <dbReference type="ARBA" id="ARBA00022670"/>
    </source>
</evidence>
<dbReference type="PANTHER" id="PTHR47466">
    <property type="match status" value="1"/>
</dbReference>
<evidence type="ECO:0000256" key="5">
    <source>
        <dbReference type="ARBA" id="ARBA00022801"/>
    </source>
</evidence>
<dbReference type="SUPFAM" id="SSF55486">
    <property type="entry name" value="Metalloproteases ('zincins'), catalytic domain"/>
    <property type="match status" value="1"/>
</dbReference>
<evidence type="ECO:0000313" key="11">
    <source>
        <dbReference type="EMBL" id="KAF2182792.1"/>
    </source>
</evidence>
<dbReference type="InterPro" id="IPR008754">
    <property type="entry name" value="Peptidase_M43"/>
</dbReference>
<feature type="region of interest" description="Disordered" evidence="9">
    <location>
        <begin position="195"/>
        <end position="217"/>
    </location>
</feature>
<evidence type="ECO:0000256" key="1">
    <source>
        <dbReference type="ARBA" id="ARBA00008721"/>
    </source>
</evidence>
<evidence type="ECO:0000256" key="8">
    <source>
        <dbReference type="ARBA" id="ARBA00023157"/>
    </source>
</evidence>